<sequence length="72" mass="7563">MNLEGEQEDQKWNDNESKDSGPPVSSVCGTGHGLVTELVPKVNNGVNTNNRGDEQPNHLGGTGTTDGDTGQQ</sequence>
<evidence type="ECO:0000256" key="1">
    <source>
        <dbReference type="SAM" id="MobiDB-lite"/>
    </source>
</evidence>
<keyword evidence="3" id="KW-1185">Reference proteome</keyword>
<reference evidence="2" key="2">
    <citation type="submission" date="2021-01" db="EMBL/GenBank/DDBJ databases">
        <authorList>
            <person name="Schikora-Tamarit M.A."/>
        </authorList>
    </citation>
    <scope>NUCLEOTIDE SEQUENCE</scope>
    <source>
        <strain evidence="2">CBS2887</strain>
    </source>
</reference>
<dbReference type="Proteomes" id="UP000774326">
    <property type="component" value="Unassembled WGS sequence"/>
</dbReference>
<evidence type="ECO:0000313" key="2">
    <source>
        <dbReference type="EMBL" id="KAH3684182.1"/>
    </source>
</evidence>
<gene>
    <name evidence="2" type="ORF">WICPIJ_004825</name>
</gene>
<name>A0A9P8Q4M9_WICPI</name>
<comment type="caution">
    <text evidence="2">The sequence shown here is derived from an EMBL/GenBank/DDBJ whole genome shotgun (WGS) entry which is preliminary data.</text>
</comment>
<dbReference type="AlphaFoldDB" id="A0A9P8Q4M9"/>
<organism evidence="2 3">
    <name type="scientific">Wickerhamomyces pijperi</name>
    <name type="common">Yeast</name>
    <name type="synonym">Pichia pijperi</name>
    <dbReference type="NCBI Taxonomy" id="599730"/>
    <lineage>
        <taxon>Eukaryota</taxon>
        <taxon>Fungi</taxon>
        <taxon>Dikarya</taxon>
        <taxon>Ascomycota</taxon>
        <taxon>Saccharomycotina</taxon>
        <taxon>Saccharomycetes</taxon>
        <taxon>Phaffomycetales</taxon>
        <taxon>Wickerhamomycetaceae</taxon>
        <taxon>Wickerhamomyces</taxon>
    </lineage>
</organism>
<feature type="region of interest" description="Disordered" evidence="1">
    <location>
        <begin position="1"/>
        <end position="72"/>
    </location>
</feature>
<protein>
    <submittedName>
        <fullName evidence="2">Uncharacterized protein</fullName>
    </submittedName>
</protein>
<evidence type="ECO:0000313" key="3">
    <source>
        <dbReference type="Proteomes" id="UP000774326"/>
    </source>
</evidence>
<proteinExistence type="predicted"/>
<dbReference type="EMBL" id="JAEUBG010002673">
    <property type="protein sequence ID" value="KAH3684182.1"/>
    <property type="molecule type" value="Genomic_DNA"/>
</dbReference>
<reference evidence="2" key="1">
    <citation type="journal article" date="2021" name="Open Biol.">
        <title>Shared evolutionary footprints suggest mitochondrial oxidative damage underlies multiple complex I losses in fungi.</title>
        <authorList>
            <person name="Schikora-Tamarit M.A."/>
            <person name="Marcet-Houben M."/>
            <person name="Nosek J."/>
            <person name="Gabaldon T."/>
        </authorList>
    </citation>
    <scope>NUCLEOTIDE SEQUENCE</scope>
    <source>
        <strain evidence="2">CBS2887</strain>
    </source>
</reference>
<accession>A0A9P8Q4M9</accession>
<feature type="compositionally biased region" description="Basic and acidic residues" evidence="1">
    <location>
        <begin position="8"/>
        <end position="19"/>
    </location>
</feature>